<feature type="transmembrane region" description="Helical" evidence="1">
    <location>
        <begin position="116"/>
        <end position="133"/>
    </location>
</feature>
<dbReference type="EMBL" id="CP001804">
    <property type="protein sequence ID" value="ACY16832.1"/>
    <property type="molecule type" value="Genomic_DNA"/>
</dbReference>
<dbReference type="RefSeq" id="WP_012829430.1">
    <property type="nucleotide sequence ID" value="NC_013440.1"/>
</dbReference>
<name>D0LMC6_HALO1</name>
<dbReference type="STRING" id="502025.Hoch_4337"/>
<accession>D0LMC6</accession>
<feature type="transmembrane region" description="Helical" evidence="1">
    <location>
        <begin position="185"/>
        <end position="218"/>
    </location>
</feature>
<keyword evidence="1" id="KW-0812">Transmembrane</keyword>
<keyword evidence="1" id="KW-0472">Membrane</keyword>
<dbReference type="HOGENOM" id="CLU_074083_0_0_7"/>
<feature type="transmembrane region" description="Helical" evidence="1">
    <location>
        <begin position="139"/>
        <end position="164"/>
    </location>
</feature>
<dbReference type="KEGG" id="hoh:Hoch_4337"/>
<feature type="transmembrane region" description="Helical" evidence="1">
    <location>
        <begin position="26"/>
        <end position="49"/>
    </location>
</feature>
<evidence type="ECO:0000313" key="2">
    <source>
        <dbReference type="EMBL" id="ACY16832.1"/>
    </source>
</evidence>
<evidence type="ECO:0008006" key="4">
    <source>
        <dbReference type="Google" id="ProtNLM"/>
    </source>
</evidence>
<dbReference type="AlphaFoldDB" id="D0LMC6"/>
<dbReference type="OrthoDB" id="5637493at2"/>
<evidence type="ECO:0000313" key="3">
    <source>
        <dbReference type="Proteomes" id="UP000001880"/>
    </source>
</evidence>
<sequence length="280" mass="29728">MFQRMGQGIELIKQSFAVLRLDKEMLLFPLLSAIAWLLVAASFVAPMWGSGYFESASEEGIGLLGYLVLFAFYVATYFVVIFFNTALIECAIIRFRGGDPTVSDGLRGAASRLPQIFGWAVVAATVGMILRALEERAGFIGRIVIGMLGLAWSASTFFVVPVIVMERTGPVDAIKRSTGIVKQTWAEALTAHTGVGLVAVLGYILSFVVVGLGIFLLAKGLPTALGVGIIGVGIGGCVLVALAAAAVQGIVTAALYMYAGQNVVPQQFQQGSLDRVFARR</sequence>
<feature type="transmembrane region" description="Helical" evidence="1">
    <location>
        <begin position="61"/>
        <end position="87"/>
    </location>
</feature>
<keyword evidence="1" id="KW-1133">Transmembrane helix</keyword>
<keyword evidence="3" id="KW-1185">Reference proteome</keyword>
<proteinExistence type="predicted"/>
<dbReference type="Proteomes" id="UP000001880">
    <property type="component" value="Chromosome"/>
</dbReference>
<reference evidence="2 3" key="1">
    <citation type="journal article" date="2010" name="Stand. Genomic Sci.">
        <title>Complete genome sequence of Haliangium ochraceum type strain (SMP-2).</title>
        <authorList>
            <consortium name="US DOE Joint Genome Institute (JGI-PGF)"/>
            <person name="Ivanova N."/>
            <person name="Daum C."/>
            <person name="Lang E."/>
            <person name="Abt B."/>
            <person name="Kopitz M."/>
            <person name="Saunders E."/>
            <person name="Lapidus A."/>
            <person name="Lucas S."/>
            <person name="Glavina Del Rio T."/>
            <person name="Nolan M."/>
            <person name="Tice H."/>
            <person name="Copeland A."/>
            <person name="Cheng J.F."/>
            <person name="Chen F."/>
            <person name="Bruce D."/>
            <person name="Goodwin L."/>
            <person name="Pitluck S."/>
            <person name="Mavromatis K."/>
            <person name="Pati A."/>
            <person name="Mikhailova N."/>
            <person name="Chen A."/>
            <person name="Palaniappan K."/>
            <person name="Land M."/>
            <person name="Hauser L."/>
            <person name="Chang Y.J."/>
            <person name="Jeffries C.D."/>
            <person name="Detter J.C."/>
            <person name="Brettin T."/>
            <person name="Rohde M."/>
            <person name="Goker M."/>
            <person name="Bristow J."/>
            <person name="Markowitz V."/>
            <person name="Eisen J.A."/>
            <person name="Hugenholtz P."/>
            <person name="Kyrpides N.C."/>
            <person name="Klenk H.P."/>
        </authorList>
    </citation>
    <scope>NUCLEOTIDE SEQUENCE [LARGE SCALE GENOMIC DNA]</scope>
    <source>
        <strain evidence="3">DSM 14365 / CIP 107738 / JCM 11303 / AJ 13395 / SMP-2</strain>
    </source>
</reference>
<protein>
    <recommendedName>
        <fullName evidence="4">Glycerophosphoryl diester phosphodiesterase membrane domain-containing protein</fullName>
    </recommendedName>
</protein>
<dbReference type="eggNOG" id="ENOG502ZBM3">
    <property type="taxonomic scope" value="Bacteria"/>
</dbReference>
<feature type="transmembrane region" description="Helical" evidence="1">
    <location>
        <begin position="224"/>
        <end position="247"/>
    </location>
</feature>
<dbReference type="InterPro" id="IPR046157">
    <property type="entry name" value="DUF6159"/>
</dbReference>
<organism evidence="2 3">
    <name type="scientific">Haliangium ochraceum (strain DSM 14365 / JCM 11303 / SMP-2)</name>
    <dbReference type="NCBI Taxonomy" id="502025"/>
    <lineage>
        <taxon>Bacteria</taxon>
        <taxon>Pseudomonadati</taxon>
        <taxon>Myxococcota</taxon>
        <taxon>Polyangia</taxon>
        <taxon>Haliangiales</taxon>
        <taxon>Kofleriaceae</taxon>
        <taxon>Haliangium</taxon>
    </lineage>
</organism>
<gene>
    <name evidence="2" type="ordered locus">Hoch_4337</name>
</gene>
<dbReference type="Pfam" id="PF19656">
    <property type="entry name" value="DUF6159"/>
    <property type="match status" value="1"/>
</dbReference>
<evidence type="ECO:0000256" key="1">
    <source>
        <dbReference type="SAM" id="Phobius"/>
    </source>
</evidence>